<evidence type="ECO:0000313" key="1">
    <source>
        <dbReference type="EMBL" id="CAA3015956.1"/>
    </source>
</evidence>
<accession>A0A8S0U9P7</accession>
<sequence>MENDAVGKESWSKKFTFELDIEPVFISCVNGIFVPKKGTGELILYDVETRESKTIEILRVDARVIGVHYYVESLLSIKR</sequence>
<dbReference type="Proteomes" id="UP000594638">
    <property type="component" value="Unassembled WGS sequence"/>
</dbReference>
<keyword evidence="2" id="KW-1185">Reference proteome</keyword>
<evidence type="ECO:0000313" key="2">
    <source>
        <dbReference type="Proteomes" id="UP000594638"/>
    </source>
</evidence>
<gene>
    <name evidence="1" type="ORF">OLEA9_A115678</name>
</gene>
<name>A0A8S0U9P7_OLEEU</name>
<feature type="non-terminal residue" evidence="1">
    <location>
        <position position="79"/>
    </location>
</feature>
<comment type="caution">
    <text evidence="1">The sequence shown here is derived from an EMBL/GenBank/DDBJ whole genome shotgun (WGS) entry which is preliminary data.</text>
</comment>
<reference evidence="1 2" key="1">
    <citation type="submission" date="2019-12" db="EMBL/GenBank/DDBJ databases">
        <authorList>
            <person name="Alioto T."/>
            <person name="Alioto T."/>
            <person name="Gomez Garrido J."/>
        </authorList>
    </citation>
    <scope>NUCLEOTIDE SEQUENCE [LARGE SCALE GENOMIC DNA]</scope>
</reference>
<dbReference type="EMBL" id="CACTIH010007581">
    <property type="protein sequence ID" value="CAA3015956.1"/>
    <property type="molecule type" value="Genomic_DNA"/>
</dbReference>
<evidence type="ECO:0008006" key="3">
    <source>
        <dbReference type="Google" id="ProtNLM"/>
    </source>
</evidence>
<proteinExistence type="predicted"/>
<organism evidence="1 2">
    <name type="scientific">Olea europaea subsp. europaea</name>
    <dbReference type="NCBI Taxonomy" id="158383"/>
    <lineage>
        <taxon>Eukaryota</taxon>
        <taxon>Viridiplantae</taxon>
        <taxon>Streptophyta</taxon>
        <taxon>Embryophyta</taxon>
        <taxon>Tracheophyta</taxon>
        <taxon>Spermatophyta</taxon>
        <taxon>Magnoliopsida</taxon>
        <taxon>eudicotyledons</taxon>
        <taxon>Gunneridae</taxon>
        <taxon>Pentapetalae</taxon>
        <taxon>asterids</taxon>
        <taxon>lamiids</taxon>
        <taxon>Lamiales</taxon>
        <taxon>Oleaceae</taxon>
        <taxon>Oleeae</taxon>
        <taxon>Olea</taxon>
    </lineage>
</organism>
<protein>
    <recommendedName>
        <fullName evidence="3">F-box associated domain-containing protein</fullName>
    </recommendedName>
</protein>
<dbReference type="AlphaFoldDB" id="A0A8S0U9P7"/>
<dbReference type="Gramene" id="OE9A115678T1">
    <property type="protein sequence ID" value="OE9A115678C1"/>
    <property type="gene ID" value="OE9A115678"/>
</dbReference>